<sequence length="248" mass="28354">MSSKTVECNIHGERSPTFVCHHLLKGEGVGFNVGYDPDEPDALYPDAWCDACEEVVDSEGEWNDRSEAFADIRLLCSGCYCETRERNWKEDEQAVIDLITQSFEYLQSVQESFKKDFRLDDYERWDWNEDDCKLIFSNGGQAVVECDIDFVGSFSHAGNSWMWAWANGSFSEAIKSRSRQIRNIGEDQNMLKLASAVWYGDQIDGWEMTAIMAAHLKAIGAYRTASDMGYVYMIIKNARWVGSKQHNL</sequence>
<proteinExistence type="predicted"/>
<keyword evidence="2" id="KW-1185">Reference proteome</keyword>
<dbReference type="Pfam" id="PF21813">
    <property type="entry name" value="DUF6882"/>
    <property type="match status" value="1"/>
</dbReference>
<dbReference type="RefSeq" id="WP_076516990.1">
    <property type="nucleotide sequence ID" value="NZ_CAJWBH010000001.1"/>
</dbReference>
<dbReference type="AlphaFoldDB" id="A0A1N7P8E4"/>
<evidence type="ECO:0000313" key="2">
    <source>
        <dbReference type="Proteomes" id="UP000185639"/>
    </source>
</evidence>
<protein>
    <submittedName>
        <fullName evidence="1">Uncharacterized protein</fullName>
    </submittedName>
</protein>
<gene>
    <name evidence="1" type="ORF">SAMN05421686_1097</name>
</gene>
<organism evidence="1 2">
    <name type="scientific">Thalassolituus maritimus</name>
    <dbReference type="NCBI Taxonomy" id="484498"/>
    <lineage>
        <taxon>Bacteria</taxon>
        <taxon>Pseudomonadati</taxon>
        <taxon>Pseudomonadota</taxon>
        <taxon>Gammaproteobacteria</taxon>
        <taxon>Oceanospirillales</taxon>
        <taxon>Oceanospirillaceae</taxon>
        <taxon>Thalassolituus</taxon>
    </lineage>
</organism>
<dbReference type="EMBL" id="FTOH01000009">
    <property type="protein sequence ID" value="SIT06841.1"/>
    <property type="molecule type" value="Genomic_DNA"/>
</dbReference>
<name>A0A1N7P8E4_9GAMM</name>
<dbReference type="OrthoDB" id="5674923at2"/>
<dbReference type="STRING" id="484498.SAMN05421686_1097"/>
<dbReference type="Proteomes" id="UP000185639">
    <property type="component" value="Unassembled WGS sequence"/>
</dbReference>
<evidence type="ECO:0000313" key="1">
    <source>
        <dbReference type="EMBL" id="SIT06841.1"/>
    </source>
</evidence>
<accession>A0A1N7P8E4</accession>
<dbReference type="InterPro" id="IPR049249">
    <property type="entry name" value="DUF6882"/>
</dbReference>
<reference evidence="2" key="1">
    <citation type="submission" date="2017-01" db="EMBL/GenBank/DDBJ databases">
        <authorList>
            <person name="Varghese N."/>
            <person name="Submissions S."/>
        </authorList>
    </citation>
    <scope>NUCLEOTIDE SEQUENCE [LARGE SCALE GENOMIC DNA]</scope>
    <source>
        <strain evidence="2">DSM 24913</strain>
    </source>
</reference>